<dbReference type="PROSITE" id="PS50405">
    <property type="entry name" value="GST_CTER"/>
    <property type="match status" value="1"/>
</dbReference>
<evidence type="ECO:0000256" key="5">
    <source>
        <dbReference type="ARBA" id="ARBA00047960"/>
    </source>
</evidence>
<comment type="similarity">
    <text evidence="2">Belongs to the GST superfamily. Mu family.</text>
</comment>
<dbReference type="InterPro" id="IPR010987">
    <property type="entry name" value="Glutathione-S-Trfase_C-like"/>
</dbReference>
<comment type="caution">
    <text evidence="9">The sequence shown here is derived from an EMBL/GenBank/DDBJ whole genome shotgun (WGS) entry which is preliminary data.</text>
</comment>
<dbReference type="EC" id="2.5.1.18" evidence="3"/>
<evidence type="ECO:0000256" key="1">
    <source>
        <dbReference type="ARBA" id="ARBA00003701"/>
    </source>
</evidence>
<feature type="coiled-coil region" evidence="6">
    <location>
        <begin position="276"/>
        <end position="341"/>
    </location>
</feature>
<reference evidence="9 10" key="1">
    <citation type="journal article" date="2013" name="Curr. Biol.">
        <title>The Genome of the Foraminiferan Reticulomyxa filosa.</title>
        <authorList>
            <person name="Glockner G."/>
            <person name="Hulsmann N."/>
            <person name="Schleicher M."/>
            <person name="Noegel A.A."/>
            <person name="Eichinger L."/>
            <person name="Gallinger C."/>
            <person name="Pawlowski J."/>
            <person name="Sierra R."/>
            <person name="Euteneuer U."/>
            <person name="Pillet L."/>
            <person name="Moustafa A."/>
            <person name="Platzer M."/>
            <person name="Groth M."/>
            <person name="Szafranski K."/>
            <person name="Schliwa M."/>
        </authorList>
    </citation>
    <scope>NUCLEOTIDE SEQUENCE [LARGE SCALE GENOMIC DNA]</scope>
</reference>
<feature type="domain" description="GST N-terminal" evidence="7">
    <location>
        <begin position="476"/>
        <end position="566"/>
    </location>
</feature>
<name>X6P8G5_RETFI</name>
<evidence type="ECO:0000256" key="6">
    <source>
        <dbReference type="SAM" id="Coils"/>
    </source>
</evidence>
<dbReference type="InterPro" id="IPR036249">
    <property type="entry name" value="Thioredoxin-like_sf"/>
</dbReference>
<dbReference type="SFLD" id="SFLDS00019">
    <property type="entry name" value="Glutathione_Transferase_(cytos"/>
    <property type="match status" value="1"/>
</dbReference>
<comment type="catalytic activity">
    <reaction evidence="5">
        <text>RX + glutathione = an S-substituted glutathione + a halide anion + H(+)</text>
        <dbReference type="Rhea" id="RHEA:16437"/>
        <dbReference type="ChEBI" id="CHEBI:15378"/>
        <dbReference type="ChEBI" id="CHEBI:16042"/>
        <dbReference type="ChEBI" id="CHEBI:17792"/>
        <dbReference type="ChEBI" id="CHEBI:57925"/>
        <dbReference type="ChEBI" id="CHEBI:90779"/>
        <dbReference type="EC" id="2.5.1.18"/>
    </reaction>
</comment>
<dbReference type="SUPFAM" id="SSF52833">
    <property type="entry name" value="Thioredoxin-like"/>
    <property type="match status" value="1"/>
</dbReference>
<dbReference type="Proteomes" id="UP000023152">
    <property type="component" value="Unassembled WGS sequence"/>
</dbReference>
<evidence type="ECO:0000313" key="10">
    <source>
        <dbReference type="Proteomes" id="UP000023152"/>
    </source>
</evidence>
<dbReference type="PANTHER" id="PTHR11571:SF222">
    <property type="entry name" value="GLUTATHIONE TRANSFERASE"/>
    <property type="match status" value="1"/>
</dbReference>
<keyword evidence="6" id="KW-0175">Coiled coil</keyword>
<dbReference type="InterPro" id="IPR040079">
    <property type="entry name" value="Glutathione_S-Trfase"/>
</dbReference>
<dbReference type="PROSITE" id="PS50404">
    <property type="entry name" value="GST_NTER"/>
    <property type="match status" value="1"/>
</dbReference>
<dbReference type="InterPro" id="IPR004046">
    <property type="entry name" value="GST_C"/>
</dbReference>
<dbReference type="PANTHER" id="PTHR11571">
    <property type="entry name" value="GLUTATHIONE S-TRANSFERASE"/>
    <property type="match status" value="1"/>
</dbReference>
<dbReference type="CDD" id="cd03075">
    <property type="entry name" value="GST_N_Mu"/>
    <property type="match status" value="1"/>
</dbReference>
<proteinExistence type="inferred from homology"/>
<sequence length="696" mass="82011">MTVFRLKKYVEEDTIDQFARELQNLVEDDRYDLLFRRCDNGVTMFHSIAFHGRPNFLNFLSSFYPDLFLKTENVFFPSHIYNNSYEYIILKKNKKEVLQINGANKNLMYRSSVMKPEQDGDIKRDVFWHIICQWMQSFGSTADPTFRLLIQSVLRGTDSFSNSILLNLVEFERLSILKFIKTMVKKFDDFLDFTDITQVGEKDERTLFVPFPLPLVSPNSIQRILERFDSQGRVCNMHFSNQRKFTGPAEHSNSCKGREVILTTKEIAIILKERRIRQQEQRLVQIGQALIKQQEEQRTEQLKIQQATQSQLRLENLEKENEILRIQLAEKERELQGKTEASFHSSTITNIFDDGLIEPTKYLKCMICLQVQKNATGVIKKILYEKFRNFFCCVTNLLSYQIFNKKRNKLNKKVAPKNKDKNKKTIFILACEQFYLKVVNKTKLSKFFRVLDTNLIYRNIGVRHNNRNVTTIPVKPRFSLGYWKFRGLGHPARLMLVYGGHDNFEDVTYQRGPPPGYSREEWTSVKHKLNLDFPNLPYLIDNENNLRLTQSHAIYRYLARELEIGSQNSQEKAQEEMMGDLLKDLVGQWTKLCYSADFETTYHHFFQQLSDPFSFFQSWLQGKHTARTWLGGNNLCYADFILFEFIDQTIKLHPQAYERFPELIRFYKGFKALPHLQHYFATGPVYPINGPTAKFK</sequence>
<dbReference type="SUPFAM" id="SSF47616">
    <property type="entry name" value="GST C-terminal domain-like"/>
    <property type="match status" value="1"/>
</dbReference>
<organism evidence="9 10">
    <name type="scientific">Reticulomyxa filosa</name>
    <dbReference type="NCBI Taxonomy" id="46433"/>
    <lineage>
        <taxon>Eukaryota</taxon>
        <taxon>Sar</taxon>
        <taxon>Rhizaria</taxon>
        <taxon>Retaria</taxon>
        <taxon>Foraminifera</taxon>
        <taxon>Monothalamids</taxon>
        <taxon>Reticulomyxidae</taxon>
        <taxon>Reticulomyxa</taxon>
    </lineage>
</organism>
<dbReference type="AlphaFoldDB" id="X6P8G5"/>
<dbReference type="InterPro" id="IPR036282">
    <property type="entry name" value="Glutathione-S-Trfase_C_sf"/>
</dbReference>
<dbReference type="InterPro" id="IPR004045">
    <property type="entry name" value="Glutathione_S-Trfase_N"/>
</dbReference>
<protein>
    <recommendedName>
        <fullName evidence="3">glutathione transferase</fullName>
        <ecNumber evidence="3">2.5.1.18</ecNumber>
    </recommendedName>
</protein>
<accession>X6P8G5</accession>
<evidence type="ECO:0000256" key="3">
    <source>
        <dbReference type="ARBA" id="ARBA00012452"/>
    </source>
</evidence>
<dbReference type="OrthoDB" id="4951845at2759"/>
<keyword evidence="4" id="KW-0808">Transferase</keyword>
<gene>
    <name evidence="9" type="ORF">RFI_02741</name>
</gene>
<dbReference type="Gene3D" id="1.20.1050.10">
    <property type="match status" value="1"/>
</dbReference>
<dbReference type="Gene3D" id="3.40.30.10">
    <property type="entry name" value="Glutaredoxin"/>
    <property type="match status" value="1"/>
</dbReference>
<evidence type="ECO:0000256" key="4">
    <source>
        <dbReference type="ARBA" id="ARBA00022679"/>
    </source>
</evidence>
<evidence type="ECO:0000259" key="8">
    <source>
        <dbReference type="PROSITE" id="PS50405"/>
    </source>
</evidence>
<dbReference type="GO" id="GO:0004364">
    <property type="term" value="F:glutathione transferase activity"/>
    <property type="evidence" value="ECO:0007669"/>
    <property type="project" value="UniProtKB-EC"/>
</dbReference>
<dbReference type="Pfam" id="PF14497">
    <property type="entry name" value="GST_C_3"/>
    <property type="match status" value="1"/>
</dbReference>
<evidence type="ECO:0000256" key="2">
    <source>
        <dbReference type="ARBA" id="ARBA00005861"/>
    </source>
</evidence>
<feature type="domain" description="GST C-terminal" evidence="8">
    <location>
        <begin position="568"/>
        <end position="688"/>
    </location>
</feature>
<dbReference type="EMBL" id="ASPP01002643">
    <property type="protein sequence ID" value="ETO34354.1"/>
    <property type="molecule type" value="Genomic_DNA"/>
</dbReference>
<dbReference type="InterPro" id="IPR050213">
    <property type="entry name" value="GST_superfamily"/>
</dbReference>
<evidence type="ECO:0000313" key="9">
    <source>
        <dbReference type="EMBL" id="ETO34354.1"/>
    </source>
</evidence>
<keyword evidence="10" id="KW-1185">Reference proteome</keyword>
<dbReference type="GO" id="GO:0006749">
    <property type="term" value="P:glutathione metabolic process"/>
    <property type="evidence" value="ECO:0007669"/>
    <property type="project" value="TreeGrafter"/>
</dbReference>
<comment type="function">
    <text evidence="1">Conjugation of reduced glutathione to a wide number of exogenous and endogenous hydrophobic electrophiles.</text>
</comment>
<dbReference type="Pfam" id="PF02798">
    <property type="entry name" value="GST_N"/>
    <property type="match status" value="1"/>
</dbReference>
<evidence type="ECO:0000259" key="7">
    <source>
        <dbReference type="PROSITE" id="PS50404"/>
    </source>
</evidence>